<organism evidence="2 3">
    <name type="scientific">Luteolibacter luteus</name>
    <dbReference type="NCBI Taxonomy" id="2728835"/>
    <lineage>
        <taxon>Bacteria</taxon>
        <taxon>Pseudomonadati</taxon>
        <taxon>Verrucomicrobiota</taxon>
        <taxon>Verrucomicrobiia</taxon>
        <taxon>Verrucomicrobiales</taxon>
        <taxon>Verrucomicrobiaceae</taxon>
        <taxon>Luteolibacter</taxon>
    </lineage>
</organism>
<dbReference type="PANTHER" id="PTHR43265:SF1">
    <property type="entry name" value="ESTERASE ESTD"/>
    <property type="match status" value="1"/>
</dbReference>
<dbReference type="AlphaFoldDB" id="A0A858RH19"/>
<evidence type="ECO:0000313" key="2">
    <source>
        <dbReference type="EMBL" id="QJE96167.1"/>
    </source>
</evidence>
<dbReference type="InterPro" id="IPR029058">
    <property type="entry name" value="AB_hydrolase_fold"/>
</dbReference>
<gene>
    <name evidence="2" type="ORF">HHL09_10345</name>
</gene>
<evidence type="ECO:0000313" key="3">
    <source>
        <dbReference type="Proteomes" id="UP000501812"/>
    </source>
</evidence>
<keyword evidence="3" id="KW-1185">Reference proteome</keyword>
<dbReference type="Gene3D" id="3.40.50.1820">
    <property type="entry name" value="alpha/beta hydrolase"/>
    <property type="match status" value="1"/>
</dbReference>
<dbReference type="Proteomes" id="UP000501812">
    <property type="component" value="Chromosome"/>
</dbReference>
<dbReference type="GO" id="GO:0052689">
    <property type="term" value="F:carboxylic ester hydrolase activity"/>
    <property type="evidence" value="ECO:0007669"/>
    <property type="project" value="TreeGrafter"/>
</dbReference>
<dbReference type="KEGG" id="luo:HHL09_10345"/>
<proteinExistence type="predicted"/>
<evidence type="ECO:0000259" key="1">
    <source>
        <dbReference type="Pfam" id="PF12146"/>
    </source>
</evidence>
<accession>A0A858RH19</accession>
<sequence length="321" mass="34625">MSVLGFLVQASAQDKSPDYTTPEDAPYTAEEVKVETPAGHSLAGTLTLPKTATREKPVAAVITITGSGPQDRDEAIGLEGFRPFRQVADALGRRGIAVLRMDDRGTGSSGGSFKGSTSADFAEDIRAGLSYLRSRPEVRADRLGVIGHSEGAVIAPMVAEKEPALRAIVLLAGVAEPPRSALHFQIKNGYEHDTKLSSAERDALIADIPAKIDAMMAEDPWMKFFLSHDPAATMRRVKTPVLILTGSRDQQAQPEQVPLQEVAFKAGGNPDVTARILPDLNHLFVHDDDGFPQNYVKLPAPVTMSQEALDTIADWLEPRLK</sequence>
<dbReference type="EMBL" id="CP051774">
    <property type="protein sequence ID" value="QJE96167.1"/>
    <property type="molecule type" value="Genomic_DNA"/>
</dbReference>
<dbReference type="PANTHER" id="PTHR43265">
    <property type="entry name" value="ESTERASE ESTD"/>
    <property type="match status" value="1"/>
</dbReference>
<keyword evidence="2" id="KW-0378">Hydrolase</keyword>
<feature type="domain" description="Serine aminopeptidase S33" evidence="1">
    <location>
        <begin position="84"/>
        <end position="288"/>
    </location>
</feature>
<dbReference type="SUPFAM" id="SSF53474">
    <property type="entry name" value="alpha/beta-Hydrolases"/>
    <property type="match status" value="1"/>
</dbReference>
<dbReference type="RefSeq" id="WP_169454568.1">
    <property type="nucleotide sequence ID" value="NZ_CP051774.1"/>
</dbReference>
<dbReference type="InterPro" id="IPR022742">
    <property type="entry name" value="Hydrolase_4"/>
</dbReference>
<protein>
    <submittedName>
        <fullName evidence="2">Alpha/beta fold hydrolase</fullName>
    </submittedName>
</protein>
<reference evidence="2 3" key="1">
    <citation type="submission" date="2020-04" db="EMBL/GenBank/DDBJ databases">
        <title>Luteolibacter sp. G-1-1-1 isolated from soil.</title>
        <authorList>
            <person name="Dahal R.H."/>
        </authorList>
    </citation>
    <scope>NUCLEOTIDE SEQUENCE [LARGE SCALE GENOMIC DNA]</scope>
    <source>
        <strain evidence="2 3">G-1-1-1</strain>
    </source>
</reference>
<dbReference type="Pfam" id="PF12146">
    <property type="entry name" value="Hydrolase_4"/>
    <property type="match status" value="1"/>
</dbReference>
<dbReference type="InterPro" id="IPR053145">
    <property type="entry name" value="AB_hydrolase_Est10"/>
</dbReference>
<name>A0A858RH19_9BACT</name>